<protein>
    <submittedName>
        <fullName evidence="1">Uncharacterized protein</fullName>
    </submittedName>
</protein>
<name>A0A5E8AJD5_9SPHN</name>
<organism evidence="1 2">
    <name type="scientific">Sphingomonas aurantiaca</name>
    <dbReference type="NCBI Taxonomy" id="185949"/>
    <lineage>
        <taxon>Bacteria</taxon>
        <taxon>Pseudomonadati</taxon>
        <taxon>Pseudomonadota</taxon>
        <taxon>Alphaproteobacteria</taxon>
        <taxon>Sphingomonadales</taxon>
        <taxon>Sphingomonadaceae</taxon>
        <taxon>Sphingomonas</taxon>
    </lineage>
</organism>
<gene>
    <name evidence="1" type="ORF">SPHINGO391_520192</name>
</gene>
<sequence length="33" mass="3227">MPADERLNPAGAIDAAIGGTMIENSGLGVGEAK</sequence>
<accession>A0A5E8AJD5</accession>
<reference evidence="1 2" key="1">
    <citation type="submission" date="2019-09" db="EMBL/GenBank/DDBJ databases">
        <authorList>
            <person name="Dittami M. S."/>
        </authorList>
    </citation>
    <scope>NUCLEOTIDE SEQUENCE [LARGE SCALE GENOMIC DNA]</scope>
    <source>
        <strain evidence="1">SPHINGO391</strain>
    </source>
</reference>
<dbReference type="Proteomes" id="UP000326857">
    <property type="component" value="Unassembled WGS sequence"/>
</dbReference>
<evidence type="ECO:0000313" key="2">
    <source>
        <dbReference type="Proteomes" id="UP000326857"/>
    </source>
</evidence>
<proteinExistence type="predicted"/>
<dbReference type="AlphaFoldDB" id="A0A5E8AJD5"/>
<evidence type="ECO:0000313" key="1">
    <source>
        <dbReference type="EMBL" id="VVT31562.1"/>
    </source>
</evidence>
<dbReference type="EMBL" id="CABVLI010000048">
    <property type="protein sequence ID" value="VVT31562.1"/>
    <property type="molecule type" value="Genomic_DNA"/>
</dbReference>